<evidence type="ECO:0000313" key="6">
    <source>
        <dbReference type="Proteomes" id="UP000886723"/>
    </source>
</evidence>
<evidence type="ECO:0000256" key="1">
    <source>
        <dbReference type="SAM" id="MobiDB-lite"/>
    </source>
</evidence>
<keyword evidence="2" id="KW-0472">Membrane</keyword>
<dbReference type="Pfam" id="PF04536">
    <property type="entry name" value="TPM_phosphatase"/>
    <property type="match status" value="1"/>
</dbReference>
<dbReference type="PANTHER" id="PTHR30373:SF2">
    <property type="entry name" value="UPF0603 PROTEIN YGCG"/>
    <property type="match status" value="1"/>
</dbReference>
<sequence>MSTYVRKLAGLLAALLLALPLLAAAPLSARAAVSQVADLGELLSDEEETALDARMEQLEEEWKQAFVIVTTRDAQGKDAEAYADDYYDTHGYGENGVLFLIDLDNGQVWISTAGAMIRFLTDARIEEVLDAGYEALQAGQYARGLWQMLDATEAFLGEGIPAGNYRFDPETGNVMRYRSLGTAEILFAAAAGLAAGGILFFAVRSRYRSKSGSISYPFRSQGNLTLTRQEDHFVNQVITHRKIPKSPPSGGGGSSVHRSSGGVRHGGGGRSL</sequence>
<dbReference type="PANTHER" id="PTHR30373">
    <property type="entry name" value="UPF0603 PROTEIN YGCG"/>
    <property type="match status" value="1"/>
</dbReference>
<reference evidence="5" key="2">
    <citation type="journal article" date="2021" name="PeerJ">
        <title>Extensive microbial diversity within the chicken gut microbiome revealed by metagenomics and culture.</title>
        <authorList>
            <person name="Gilroy R."/>
            <person name="Ravi A."/>
            <person name="Getino M."/>
            <person name="Pursley I."/>
            <person name="Horton D.L."/>
            <person name="Alikhan N.F."/>
            <person name="Baker D."/>
            <person name="Gharbi K."/>
            <person name="Hall N."/>
            <person name="Watson M."/>
            <person name="Adriaenssens E.M."/>
            <person name="Foster-Nyarko E."/>
            <person name="Jarju S."/>
            <person name="Secka A."/>
            <person name="Antonio M."/>
            <person name="Oren A."/>
            <person name="Chaudhuri R.R."/>
            <person name="La Ragione R."/>
            <person name="Hildebrand F."/>
            <person name="Pallen M.J."/>
        </authorList>
    </citation>
    <scope>NUCLEOTIDE SEQUENCE</scope>
    <source>
        <strain evidence="5">ChiBcec2-4451</strain>
    </source>
</reference>
<accession>A0A9D1NTI2</accession>
<evidence type="ECO:0000259" key="4">
    <source>
        <dbReference type="Pfam" id="PF04536"/>
    </source>
</evidence>
<feature type="chain" id="PRO_5039555589" evidence="3">
    <location>
        <begin position="24"/>
        <end position="272"/>
    </location>
</feature>
<dbReference type="EMBL" id="DVON01000117">
    <property type="protein sequence ID" value="HIV12572.1"/>
    <property type="molecule type" value="Genomic_DNA"/>
</dbReference>
<dbReference type="Gene3D" id="3.10.310.50">
    <property type="match status" value="1"/>
</dbReference>
<keyword evidence="3" id="KW-0732">Signal</keyword>
<evidence type="ECO:0000256" key="3">
    <source>
        <dbReference type="SAM" id="SignalP"/>
    </source>
</evidence>
<feature type="region of interest" description="Disordered" evidence="1">
    <location>
        <begin position="240"/>
        <end position="272"/>
    </location>
</feature>
<keyword evidence="2" id="KW-0812">Transmembrane</keyword>
<organism evidence="5 6">
    <name type="scientific">Candidatus Pullilachnospira stercoravium</name>
    <dbReference type="NCBI Taxonomy" id="2840913"/>
    <lineage>
        <taxon>Bacteria</taxon>
        <taxon>Bacillati</taxon>
        <taxon>Bacillota</taxon>
        <taxon>Clostridia</taxon>
        <taxon>Lachnospirales</taxon>
        <taxon>Lachnospiraceae</taxon>
        <taxon>Lachnospiraceae incertae sedis</taxon>
        <taxon>Candidatus Pullilachnospira</taxon>
    </lineage>
</organism>
<proteinExistence type="predicted"/>
<dbReference type="InterPro" id="IPR007621">
    <property type="entry name" value="TPM_dom"/>
</dbReference>
<evidence type="ECO:0000313" key="5">
    <source>
        <dbReference type="EMBL" id="HIV12572.1"/>
    </source>
</evidence>
<dbReference type="AlphaFoldDB" id="A0A9D1NTI2"/>
<comment type="caution">
    <text evidence="5">The sequence shown here is derived from an EMBL/GenBank/DDBJ whole genome shotgun (WGS) entry which is preliminary data.</text>
</comment>
<name>A0A9D1NTI2_9FIRM</name>
<feature type="transmembrane region" description="Helical" evidence="2">
    <location>
        <begin position="185"/>
        <end position="203"/>
    </location>
</feature>
<keyword evidence="2" id="KW-1133">Transmembrane helix</keyword>
<gene>
    <name evidence="5" type="ORF">IAA63_05455</name>
</gene>
<feature type="signal peptide" evidence="3">
    <location>
        <begin position="1"/>
        <end position="23"/>
    </location>
</feature>
<protein>
    <submittedName>
        <fullName evidence="5">TPM domain-containing protein</fullName>
    </submittedName>
</protein>
<dbReference type="Proteomes" id="UP000886723">
    <property type="component" value="Unassembled WGS sequence"/>
</dbReference>
<feature type="compositionally biased region" description="Gly residues" evidence="1">
    <location>
        <begin position="263"/>
        <end position="272"/>
    </location>
</feature>
<reference evidence="5" key="1">
    <citation type="submission" date="2020-10" db="EMBL/GenBank/DDBJ databases">
        <authorList>
            <person name="Gilroy R."/>
        </authorList>
    </citation>
    <scope>NUCLEOTIDE SEQUENCE</scope>
    <source>
        <strain evidence="5">ChiBcec2-4451</strain>
    </source>
</reference>
<feature type="domain" description="TPM" evidence="4">
    <location>
        <begin position="36"/>
        <end position="153"/>
    </location>
</feature>
<evidence type="ECO:0000256" key="2">
    <source>
        <dbReference type="SAM" id="Phobius"/>
    </source>
</evidence>